<organism evidence="2 3">
    <name type="scientific">Paramarasmius palmivorus</name>
    <dbReference type="NCBI Taxonomy" id="297713"/>
    <lineage>
        <taxon>Eukaryota</taxon>
        <taxon>Fungi</taxon>
        <taxon>Dikarya</taxon>
        <taxon>Basidiomycota</taxon>
        <taxon>Agaricomycotina</taxon>
        <taxon>Agaricomycetes</taxon>
        <taxon>Agaricomycetidae</taxon>
        <taxon>Agaricales</taxon>
        <taxon>Marasmiineae</taxon>
        <taxon>Marasmiaceae</taxon>
        <taxon>Paramarasmius</taxon>
    </lineage>
</organism>
<protein>
    <submittedName>
        <fullName evidence="2">Uncharacterized protein</fullName>
    </submittedName>
</protein>
<keyword evidence="3" id="KW-1185">Reference proteome</keyword>
<proteinExistence type="predicted"/>
<sequence length="257" mass="29997">MVLNLKNASTPPQPFPPELYYNILLYIGAKEHELTWLWTTGREGFKDAVERVFISRHINKTYLRLLHAEPSEEDTTDEARRTKLVTKVKKVFDYGNPPHRPEIVVQIRHYVNDTWVPSMEVDWDKLEVKIDWIGLYTEFFRETKEKNRRMGEFMESVKPTLIEMRTKAENGEIDAMEPFKWSLNAYGEALDKNNLEVRAERIARNVLKQDPRVTSWTDPNKAGAKRLKDIACMASCEDPYSDEGEDEDEPPEDDGCE</sequence>
<dbReference type="AlphaFoldDB" id="A0AAW0BL34"/>
<evidence type="ECO:0000313" key="3">
    <source>
        <dbReference type="Proteomes" id="UP001383192"/>
    </source>
</evidence>
<feature type="region of interest" description="Disordered" evidence="1">
    <location>
        <begin position="237"/>
        <end position="257"/>
    </location>
</feature>
<comment type="caution">
    <text evidence="2">The sequence shown here is derived from an EMBL/GenBank/DDBJ whole genome shotgun (WGS) entry which is preliminary data.</text>
</comment>
<dbReference type="Proteomes" id="UP001383192">
    <property type="component" value="Unassembled WGS sequence"/>
</dbReference>
<gene>
    <name evidence="2" type="ORF">VNI00_015582</name>
</gene>
<evidence type="ECO:0000313" key="2">
    <source>
        <dbReference type="EMBL" id="KAK7026502.1"/>
    </source>
</evidence>
<evidence type="ECO:0000256" key="1">
    <source>
        <dbReference type="SAM" id="MobiDB-lite"/>
    </source>
</evidence>
<accession>A0AAW0BL34</accession>
<reference evidence="2 3" key="1">
    <citation type="submission" date="2024-01" db="EMBL/GenBank/DDBJ databases">
        <title>A draft genome for a cacao thread blight-causing isolate of Paramarasmius palmivorus.</title>
        <authorList>
            <person name="Baruah I.K."/>
            <person name="Bukari Y."/>
            <person name="Amoako-Attah I."/>
            <person name="Meinhardt L.W."/>
            <person name="Bailey B.A."/>
            <person name="Cohen S.P."/>
        </authorList>
    </citation>
    <scope>NUCLEOTIDE SEQUENCE [LARGE SCALE GENOMIC DNA]</scope>
    <source>
        <strain evidence="2 3">GH-12</strain>
    </source>
</reference>
<dbReference type="EMBL" id="JAYKXP010000103">
    <property type="protein sequence ID" value="KAK7026502.1"/>
    <property type="molecule type" value="Genomic_DNA"/>
</dbReference>
<name>A0AAW0BL34_9AGAR</name>
<feature type="compositionally biased region" description="Acidic residues" evidence="1">
    <location>
        <begin position="239"/>
        <end position="257"/>
    </location>
</feature>